<keyword evidence="11" id="KW-0742">SOS response</keyword>
<evidence type="ECO:0000256" key="1">
    <source>
        <dbReference type="ARBA" id="ARBA00007484"/>
    </source>
</evidence>
<gene>
    <name evidence="13" type="primary">lexA_44</name>
    <name evidence="13" type="ORF">SDC9_129543</name>
</gene>
<dbReference type="InterPro" id="IPR001387">
    <property type="entry name" value="Cro/C1-type_HTH"/>
</dbReference>
<keyword evidence="7" id="KW-0805">Transcription regulation</keyword>
<keyword evidence="5 13" id="KW-0378">Hydrolase</keyword>
<protein>
    <submittedName>
        <fullName evidence="13">LexA repressor</fullName>
        <ecNumber evidence="13">3.4.21.88</ecNumber>
    </submittedName>
</protein>
<feature type="domain" description="HTH cro/C1-type" evidence="12">
    <location>
        <begin position="7"/>
        <end position="68"/>
    </location>
</feature>
<evidence type="ECO:0000256" key="11">
    <source>
        <dbReference type="ARBA" id="ARBA00023236"/>
    </source>
</evidence>
<evidence type="ECO:0000256" key="5">
    <source>
        <dbReference type="ARBA" id="ARBA00022801"/>
    </source>
</evidence>
<dbReference type="PANTHER" id="PTHR33516:SF2">
    <property type="entry name" value="LEXA REPRESSOR-RELATED"/>
    <property type="match status" value="1"/>
</dbReference>
<evidence type="ECO:0000256" key="10">
    <source>
        <dbReference type="ARBA" id="ARBA00023204"/>
    </source>
</evidence>
<keyword evidence="3" id="KW-0235">DNA replication</keyword>
<dbReference type="InterPro" id="IPR039418">
    <property type="entry name" value="LexA-like"/>
</dbReference>
<keyword evidence="2" id="KW-0678">Repressor</keyword>
<comment type="similarity">
    <text evidence="1">Belongs to the peptidase S24 family.</text>
</comment>
<dbReference type="InterPro" id="IPR010982">
    <property type="entry name" value="Lambda_DNA-bd_dom_sf"/>
</dbReference>
<dbReference type="GO" id="GO:0045892">
    <property type="term" value="P:negative regulation of DNA-templated transcription"/>
    <property type="evidence" value="ECO:0007669"/>
    <property type="project" value="InterPro"/>
</dbReference>
<dbReference type="PRINTS" id="PR00726">
    <property type="entry name" value="LEXASERPTASE"/>
</dbReference>
<evidence type="ECO:0000256" key="4">
    <source>
        <dbReference type="ARBA" id="ARBA00022763"/>
    </source>
</evidence>
<name>A0A645D116_9ZZZZ</name>
<dbReference type="InterPro" id="IPR006200">
    <property type="entry name" value="LexA"/>
</dbReference>
<keyword evidence="9" id="KW-0804">Transcription</keyword>
<dbReference type="EC" id="3.4.21.88" evidence="13"/>
<dbReference type="PANTHER" id="PTHR33516">
    <property type="entry name" value="LEXA REPRESSOR"/>
    <property type="match status" value="1"/>
</dbReference>
<evidence type="ECO:0000256" key="6">
    <source>
        <dbReference type="ARBA" id="ARBA00022813"/>
    </source>
</evidence>
<dbReference type="Pfam" id="PF01381">
    <property type="entry name" value="HTH_3"/>
    <property type="match status" value="1"/>
</dbReference>
<accession>A0A645D116</accession>
<dbReference type="SUPFAM" id="SSF51306">
    <property type="entry name" value="LexA/Signal peptidase"/>
    <property type="match status" value="1"/>
</dbReference>
<dbReference type="CDD" id="cd06529">
    <property type="entry name" value="S24_LexA-like"/>
    <property type="match status" value="1"/>
</dbReference>
<evidence type="ECO:0000256" key="3">
    <source>
        <dbReference type="ARBA" id="ARBA00022705"/>
    </source>
</evidence>
<dbReference type="PROSITE" id="PS50943">
    <property type="entry name" value="HTH_CROC1"/>
    <property type="match status" value="1"/>
</dbReference>
<dbReference type="GO" id="GO:0004252">
    <property type="term" value="F:serine-type endopeptidase activity"/>
    <property type="evidence" value="ECO:0007669"/>
    <property type="project" value="UniProtKB-EC"/>
</dbReference>
<sequence>MRIEDYIREYRAAKQLTQQEVADACGLSKGYISMLENGRNPKTGQPIVPSLTSLKQIAAGTGIDLNDLLAAIDGDQEVSLEDSRMNDILSLPGIEPPPRWVKKPLLGSIACGVPILAQENIEDYILVPENIHCDFLLRCKGDSMINARILDGDIVMIRHQEDVENGEIAAVRIDGEVTLKRVYKHPGMVQLMPENPVYPPMIYNNGNCSEISIVGKAIAFLSLVR</sequence>
<keyword evidence="8" id="KW-0238">DNA-binding</keyword>
<keyword evidence="10" id="KW-0234">DNA repair</keyword>
<dbReference type="GO" id="GO:0003677">
    <property type="term" value="F:DNA binding"/>
    <property type="evidence" value="ECO:0007669"/>
    <property type="project" value="UniProtKB-KW"/>
</dbReference>
<evidence type="ECO:0000313" key="13">
    <source>
        <dbReference type="EMBL" id="MPM82482.1"/>
    </source>
</evidence>
<keyword evidence="6" id="KW-0068">Autocatalytic cleavage</keyword>
<comment type="caution">
    <text evidence="13">The sequence shown here is derived from an EMBL/GenBank/DDBJ whole genome shotgun (WGS) entry which is preliminary data.</text>
</comment>
<dbReference type="InterPro" id="IPR036286">
    <property type="entry name" value="LexA/Signal_pep-like_sf"/>
</dbReference>
<evidence type="ECO:0000256" key="9">
    <source>
        <dbReference type="ARBA" id="ARBA00023163"/>
    </source>
</evidence>
<dbReference type="SUPFAM" id="SSF47413">
    <property type="entry name" value="lambda repressor-like DNA-binding domains"/>
    <property type="match status" value="1"/>
</dbReference>
<evidence type="ECO:0000256" key="7">
    <source>
        <dbReference type="ARBA" id="ARBA00023015"/>
    </source>
</evidence>
<dbReference type="GO" id="GO:0006281">
    <property type="term" value="P:DNA repair"/>
    <property type="evidence" value="ECO:0007669"/>
    <property type="project" value="UniProtKB-KW"/>
</dbReference>
<dbReference type="InterPro" id="IPR006197">
    <property type="entry name" value="Peptidase_S24_LexA"/>
</dbReference>
<dbReference type="InterPro" id="IPR050077">
    <property type="entry name" value="LexA_repressor"/>
</dbReference>
<dbReference type="GO" id="GO:0006260">
    <property type="term" value="P:DNA replication"/>
    <property type="evidence" value="ECO:0007669"/>
    <property type="project" value="UniProtKB-KW"/>
</dbReference>
<dbReference type="Gene3D" id="1.10.260.40">
    <property type="entry name" value="lambda repressor-like DNA-binding domains"/>
    <property type="match status" value="1"/>
</dbReference>
<evidence type="ECO:0000259" key="12">
    <source>
        <dbReference type="PROSITE" id="PS50943"/>
    </source>
</evidence>
<reference evidence="13" key="1">
    <citation type="submission" date="2019-08" db="EMBL/GenBank/DDBJ databases">
        <authorList>
            <person name="Kucharzyk K."/>
            <person name="Murdoch R.W."/>
            <person name="Higgins S."/>
            <person name="Loffler F."/>
        </authorList>
    </citation>
    <scope>NUCLEOTIDE SEQUENCE</scope>
</reference>
<organism evidence="13">
    <name type="scientific">bioreactor metagenome</name>
    <dbReference type="NCBI Taxonomy" id="1076179"/>
    <lineage>
        <taxon>unclassified sequences</taxon>
        <taxon>metagenomes</taxon>
        <taxon>ecological metagenomes</taxon>
    </lineage>
</organism>
<dbReference type="SMART" id="SM00530">
    <property type="entry name" value="HTH_XRE"/>
    <property type="match status" value="1"/>
</dbReference>
<dbReference type="EMBL" id="VSSQ01031557">
    <property type="protein sequence ID" value="MPM82482.1"/>
    <property type="molecule type" value="Genomic_DNA"/>
</dbReference>
<proteinExistence type="inferred from homology"/>
<dbReference type="Gene3D" id="2.10.109.10">
    <property type="entry name" value="Umud Fragment, subunit A"/>
    <property type="match status" value="1"/>
</dbReference>
<dbReference type="GO" id="GO:0009432">
    <property type="term" value="P:SOS response"/>
    <property type="evidence" value="ECO:0007669"/>
    <property type="project" value="UniProtKB-KW"/>
</dbReference>
<dbReference type="InterPro" id="IPR015927">
    <property type="entry name" value="Peptidase_S24_S26A/B/C"/>
</dbReference>
<dbReference type="NCBIfam" id="TIGR00498">
    <property type="entry name" value="lexA"/>
    <property type="match status" value="1"/>
</dbReference>
<dbReference type="AlphaFoldDB" id="A0A645D116"/>
<evidence type="ECO:0000256" key="8">
    <source>
        <dbReference type="ARBA" id="ARBA00023125"/>
    </source>
</evidence>
<evidence type="ECO:0000256" key="2">
    <source>
        <dbReference type="ARBA" id="ARBA00022491"/>
    </source>
</evidence>
<keyword evidence="4" id="KW-0227">DNA damage</keyword>
<dbReference type="CDD" id="cd00093">
    <property type="entry name" value="HTH_XRE"/>
    <property type="match status" value="1"/>
</dbReference>
<dbReference type="Pfam" id="PF00717">
    <property type="entry name" value="Peptidase_S24"/>
    <property type="match status" value="1"/>
</dbReference>